<protein>
    <submittedName>
        <fullName evidence="3">Uncharacterized protein</fullName>
    </submittedName>
</protein>
<proteinExistence type="predicted"/>
<dbReference type="OMA" id="AWLNILM"/>
<dbReference type="OrthoDB" id="4330676at2759"/>
<dbReference type="Proteomes" id="UP000030104">
    <property type="component" value="Unassembled WGS sequence"/>
</dbReference>
<keyword evidence="2" id="KW-0472">Membrane</keyword>
<accession>A0A0A2LLM6</accession>
<dbReference type="HOGENOM" id="CLU_783256_0_0_1"/>
<comment type="caution">
    <text evidence="3">The sequence shown here is derived from an EMBL/GenBank/DDBJ whole genome shotgun (WGS) entry which is preliminary data.</text>
</comment>
<dbReference type="STRING" id="40296.A0A0A2LLM6"/>
<feature type="region of interest" description="Disordered" evidence="1">
    <location>
        <begin position="298"/>
        <end position="354"/>
    </location>
</feature>
<dbReference type="EMBL" id="JQGA01000203">
    <property type="protein sequence ID" value="KGO77300.1"/>
    <property type="molecule type" value="Genomic_DNA"/>
</dbReference>
<sequence length="354" mass="39462">MFDHLVPGAIFAGLSCIGMWHSVPLTGVTPSNSFFWRSLNSLEIAYSIHGLRKLHPFVFPDYDTVSEYDQYLQLSLDAQHYENARQALQDSANAVSLQINLPAVTTTMSATGVLGVTPVPASPYLNNGSHEDVQQYNPPQDDTVYFTVMGSLILFIIGMQLMGFWMTNGIKQQVENLQFDFFDQMSHVQAQFGTLMMEIRAFRRENEQLRPIFVHLAESITNSSADLQHCLLHIVGVMENKYTSGMIDIESKLDEVSSQHQNLIRNTESFPQIPRQLAWLNILMAKNISDDLPEGLDKSNLDFSKSPTPEQMSKASNHNAAGKSNGSSNLEGGLGVKNGKRGLFQRNDQELGST</sequence>
<dbReference type="PhylomeDB" id="A0A0A2LLM6"/>
<keyword evidence="4" id="KW-1185">Reference proteome</keyword>
<keyword evidence="2" id="KW-1133">Transmembrane helix</keyword>
<reference evidence="3 4" key="1">
    <citation type="journal article" date="2015" name="Mol. Plant Microbe Interact.">
        <title>Genome, transcriptome, and functional analyses of Penicillium expansum provide new insights into secondary metabolism and pathogenicity.</title>
        <authorList>
            <person name="Ballester A.R."/>
            <person name="Marcet-Houben M."/>
            <person name="Levin E."/>
            <person name="Sela N."/>
            <person name="Selma-Lazaro C."/>
            <person name="Carmona L."/>
            <person name="Wisniewski M."/>
            <person name="Droby S."/>
            <person name="Gonzalez-Candelas L."/>
            <person name="Gabaldon T."/>
        </authorList>
    </citation>
    <scope>NUCLEOTIDE SEQUENCE [LARGE SCALE GENOMIC DNA]</scope>
    <source>
        <strain evidence="3 4">PHI-1</strain>
    </source>
</reference>
<gene>
    <name evidence="3" type="ORF">PITC_092600</name>
</gene>
<evidence type="ECO:0000256" key="1">
    <source>
        <dbReference type="SAM" id="MobiDB-lite"/>
    </source>
</evidence>
<keyword evidence="2" id="KW-0812">Transmembrane</keyword>
<evidence type="ECO:0000313" key="4">
    <source>
        <dbReference type="Proteomes" id="UP000030104"/>
    </source>
</evidence>
<dbReference type="AlphaFoldDB" id="A0A0A2LLM6"/>
<feature type="compositionally biased region" description="Polar residues" evidence="1">
    <location>
        <begin position="301"/>
        <end position="319"/>
    </location>
</feature>
<organism evidence="3 4">
    <name type="scientific">Penicillium italicum</name>
    <name type="common">Blue mold</name>
    <dbReference type="NCBI Taxonomy" id="40296"/>
    <lineage>
        <taxon>Eukaryota</taxon>
        <taxon>Fungi</taxon>
        <taxon>Dikarya</taxon>
        <taxon>Ascomycota</taxon>
        <taxon>Pezizomycotina</taxon>
        <taxon>Eurotiomycetes</taxon>
        <taxon>Eurotiomycetidae</taxon>
        <taxon>Eurotiales</taxon>
        <taxon>Aspergillaceae</taxon>
        <taxon>Penicillium</taxon>
    </lineage>
</organism>
<feature type="compositionally biased region" description="Low complexity" evidence="1">
    <location>
        <begin position="322"/>
        <end position="331"/>
    </location>
</feature>
<name>A0A0A2LLM6_PENIT</name>
<evidence type="ECO:0000256" key="2">
    <source>
        <dbReference type="SAM" id="Phobius"/>
    </source>
</evidence>
<evidence type="ECO:0000313" key="3">
    <source>
        <dbReference type="EMBL" id="KGO77300.1"/>
    </source>
</evidence>
<feature type="transmembrane region" description="Helical" evidence="2">
    <location>
        <begin position="144"/>
        <end position="165"/>
    </location>
</feature>